<dbReference type="EMBL" id="KQ994506">
    <property type="protein sequence ID" value="KZV48029.1"/>
    <property type="molecule type" value="Genomic_DNA"/>
</dbReference>
<proteinExistence type="predicted"/>
<evidence type="ECO:0000313" key="1">
    <source>
        <dbReference type="EMBL" id="KZV48029.1"/>
    </source>
</evidence>
<organism evidence="1 2">
    <name type="scientific">Dorcoceras hygrometricum</name>
    <dbReference type="NCBI Taxonomy" id="472368"/>
    <lineage>
        <taxon>Eukaryota</taxon>
        <taxon>Viridiplantae</taxon>
        <taxon>Streptophyta</taxon>
        <taxon>Embryophyta</taxon>
        <taxon>Tracheophyta</taxon>
        <taxon>Spermatophyta</taxon>
        <taxon>Magnoliopsida</taxon>
        <taxon>eudicotyledons</taxon>
        <taxon>Gunneridae</taxon>
        <taxon>Pentapetalae</taxon>
        <taxon>asterids</taxon>
        <taxon>lamiids</taxon>
        <taxon>Lamiales</taxon>
        <taxon>Gesneriaceae</taxon>
        <taxon>Didymocarpoideae</taxon>
        <taxon>Trichosporeae</taxon>
        <taxon>Loxocarpinae</taxon>
        <taxon>Dorcoceras</taxon>
    </lineage>
</organism>
<dbReference type="Proteomes" id="UP000250235">
    <property type="component" value="Unassembled WGS sequence"/>
</dbReference>
<gene>
    <name evidence="1" type="ORF">F511_24310</name>
</gene>
<protein>
    <submittedName>
        <fullName evidence="1">Uncharacterized protein</fullName>
    </submittedName>
</protein>
<evidence type="ECO:0000313" key="2">
    <source>
        <dbReference type="Proteomes" id="UP000250235"/>
    </source>
</evidence>
<dbReference type="AlphaFoldDB" id="A0A2Z7CTI2"/>
<name>A0A2Z7CTI2_9LAMI</name>
<accession>A0A2Z7CTI2</accession>
<reference evidence="1 2" key="1">
    <citation type="journal article" date="2015" name="Proc. Natl. Acad. Sci. U.S.A.">
        <title>The resurrection genome of Boea hygrometrica: A blueprint for survival of dehydration.</title>
        <authorList>
            <person name="Xiao L."/>
            <person name="Yang G."/>
            <person name="Zhang L."/>
            <person name="Yang X."/>
            <person name="Zhao S."/>
            <person name="Ji Z."/>
            <person name="Zhou Q."/>
            <person name="Hu M."/>
            <person name="Wang Y."/>
            <person name="Chen M."/>
            <person name="Xu Y."/>
            <person name="Jin H."/>
            <person name="Xiao X."/>
            <person name="Hu G."/>
            <person name="Bao F."/>
            <person name="Hu Y."/>
            <person name="Wan P."/>
            <person name="Li L."/>
            <person name="Deng X."/>
            <person name="Kuang T."/>
            <person name="Xiang C."/>
            <person name="Zhu J.K."/>
            <person name="Oliver M.J."/>
            <person name="He Y."/>
        </authorList>
    </citation>
    <scope>NUCLEOTIDE SEQUENCE [LARGE SCALE GENOMIC DNA]</scope>
    <source>
        <strain evidence="2">cv. XS01</strain>
    </source>
</reference>
<keyword evidence="2" id="KW-1185">Reference proteome</keyword>
<sequence>MISEHQAQISYTRISAKLHLKLDFKKKNSRDPPSCIHRVDIARILRHATDVNYHAMRTSLGPCPHVVADVVGSSCISRVLVATDFVGSSRISRSHVAVYVGGRRASPACTLLRTLHDRRVHCPQHHACSTYATAWAPSQRPRRGGAVAAILPPKVLPKP</sequence>